<protein>
    <recommendedName>
        <fullName evidence="2">Kazal-like domain-containing protein</fullName>
    </recommendedName>
</protein>
<dbReference type="PROSITE" id="PS51257">
    <property type="entry name" value="PROKAR_LIPOPROTEIN"/>
    <property type="match status" value="1"/>
</dbReference>
<dbReference type="PROSITE" id="PS51465">
    <property type="entry name" value="KAZAL_2"/>
    <property type="match status" value="1"/>
</dbReference>
<keyword evidence="4" id="KW-1185">Reference proteome</keyword>
<organism evidence="3 4">
    <name type="scientific">Candidatus Seongchinamella marina</name>
    <dbReference type="NCBI Taxonomy" id="2518990"/>
    <lineage>
        <taxon>Bacteria</taxon>
        <taxon>Pseudomonadati</taxon>
        <taxon>Pseudomonadota</taxon>
        <taxon>Gammaproteobacteria</taxon>
        <taxon>Cellvibrionales</taxon>
        <taxon>Halieaceae</taxon>
        <taxon>Seongchinamella</taxon>
    </lineage>
</organism>
<dbReference type="EMBL" id="SHNP01000007">
    <property type="protein sequence ID" value="MCX2975282.1"/>
    <property type="molecule type" value="Genomic_DNA"/>
</dbReference>
<dbReference type="InterPro" id="IPR002350">
    <property type="entry name" value="Kazal_dom"/>
</dbReference>
<feature type="domain" description="Kazal-like" evidence="2">
    <location>
        <begin position="22"/>
        <end position="77"/>
    </location>
</feature>
<evidence type="ECO:0000259" key="2">
    <source>
        <dbReference type="PROSITE" id="PS51465"/>
    </source>
</evidence>
<comment type="caution">
    <text evidence="3">The sequence shown here is derived from an EMBL/GenBank/DDBJ whole genome shotgun (WGS) entry which is preliminary data.</text>
</comment>
<dbReference type="RefSeq" id="WP_279253930.1">
    <property type="nucleotide sequence ID" value="NZ_SHNP01000007.1"/>
</dbReference>
<evidence type="ECO:0000313" key="4">
    <source>
        <dbReference type="Proteomes" id="UP001143307"/>
    </source>
</evidence>
<name>A0ABT3SZ49_9GAMM</name>
<proteinExistence type="predicted"/>
<evidence type="ECO:0000256" key="1">
    <source>
        <dbReference type="SAM" id="SignalP"/>
    </source>
</evidence>
<dbReference type="Proteomes" id="UP001143307">
    <property type="component" value="Unassembled WGS sequence"/>
</dbReference>
<accession>A0ABT3SZ49</accession>
<feature type="chain" id="PRO_5046782086" description="Kazal-like domain-containing protein" evidence="1">
    <location>
        <begin position="23"/>
        <end position="77"/>
    </location>
</feature>
<reference evidence="3" key="1">
    <citation type="submission" date="2019-02" db="EMBL/GenBank/DDBJ databases">
        <authorList>
            <person name="Li S.-H."/>
        </authorList>
    </citation>
    <scope>NUCLEOTIDE SEQUENCE</scope>
    <source>
        <strain evidence="3">IMCC8485</strain>
    </source>
</reference>
<gene>
    <name evidence="3" type="ORF">EYC87_17005</name>
</gene>
<dbReference type="Gene3D" id="3.30.60.30">
    <property type="match status" value="1"/>
</dbReference>
<feature type="signal peptide" evidence="1">
    <location>
        <begin position="1"/>
        <end position="22"/>
    </location>
</feature>
<evidence type="ECO:0000313" key="3">
    <source>
        <dbReference type="EMBL" id="MCX2975282.1"/>
    </source>
</evidence>
<keyword evidence="1" id="KW-0732">Signal</keyword>
<sequence length="77" mass="7999">MRIALGALAALFIVGCQTQPTATLVTQCAEPRPQVCTMEYAPVCADLTSGGKKQYSSGCNACAHDSVSGYLNGECPE</sequence>